<accession>A0A6M0RC63</accession>
<dbReference type="InterPro" id="IPR050250">
    <property type="entry name" value="Macrolide_Exporter_MacB"/>
</dbReference>
<gene>
    <name evidence="9" type="ORF">FDF74_08690</name>
</gene>
<dbReference type="GO" id="GO:0005886">
    <property type="term" value="C:plasma membrane"/>
    <property type="evidence" value="ECO:0007669"/>
    <property type="project" value="UniProtKB-SubCell"/>
</dbReference>
<evidence type="ECO:0000256" key="7">
    <source>
        <dbReference type="SAM" id="Phobius"/>
    </source>
</evidence>
<dbReference type="RefSeq" id="WP_163249351.1">
    <property type="nucleotide sequence ID" value="NZ_SXDP01000006.1"/>
</dbReference>
<feature type="transmembrane region" description="Helical" evidence="7">
    <location>
        <begin position="526"/>
        <end position="544"/>
    </location>
</feature>
<feature type="transmembrane region" description="Helical" evidence="7">
    <location>
        <begin position="134"/>
        <end position="157"/>
    </location>
</feature>
<evidence type="ECO:0000313" key="10">
    <source>
        <dbReference type="Proteomes" id="UP000473885"/>
    </source>
</evidence>
<feature type="transmembrane region" description="Helical" evidence="7">
    <location>
        <begin position="21"/>
        <end position="40"/>
    </location>
</feature>
<feature type="transmembrane region" description="Helical" evidence="7">
    <location>
        <begin position="249"/>
        <end position="270"/>
    </location>
</feature>
<feature type="transmembrane region" description="Helical" evidence="7">
    <location>
        <begin position="564"/>
        <end position="586"/>
    </location>
</feature>
<keyword evidence="3 7" id="KW-0812">Transmembrane</keyword>
<organism evidence="9 10">
    <name type="scientific">Clostridium niameyense</name>
    <dbReference type="NCBI Taxonomy" id="1622073"/>
    <lineage>
        <taxon>Bacteria</taxon>
        <taxon>Bacillati</taxon>
        <taxon>Bacillota</taxon>
        <taxon>Clostridia</taxon>
        <taxon>Eubacteriales</taxon>
        <taxon>Clostridiaceae</taxon>
        <taxon>Clostridium</taxon>
    </lineage>
</organism>
<name>A0A6M0RC63_9CLOT</name>
<evidence type="ECO:0000256" key="5">
    <source>
        <dbReference type="ARBA" id="ARBA00023136"/>
    </source>
</evidence>
<feature type="domain" description="ABC3 transporter permease C-terminal" evidence="8">
    <location>
        <begin position="78"/>
        <end position="201"/>
    </location>
</feature>
<feature type="domain" description="ABC3 transporter permease C-terminal" evidence="8">
    <location>
        <begin position="478"/>
        <end position="595"/>
    </location>
</feature>
<dbReference type="InterPro" id="IPR003838">
    <property type="entry name" value="ABC3_permease_C"/>
</dbReference>
<dbReference type="Proteomes" id="UP000473885">
    <property type="component" value="Unassembled WGS sequence"/>
</dbReference>
<feature type="transmembrane region" description="Helical" evidence="7">
    <location>
        <begin position="169"/>
        <end position="189"/>
    </location>
</feature>
<comment type="similarity">
    <text evidence="6">Belongs to the ABC-4 integral membrane protein family.</text>
</comment>
<feature type="transmembrane region" description="Helical" evidence="7">
    <location>
        <begin position="72"/>
        <end position="100"/>
    </location>
</feature>
<sequence>MKSYLSLIPISAKVHRRQNRMTLLCIIFAVFLVTTIFSMAEMGVRMEETRLLNKHGSLALEGLTNNPTVQGLFSVAVVLFILILIAGVLMISSSISSNVAQRTKFFGMMRCIGMSRQQIIRFVRLEALNWCKNAIPLGVILGIVVTWGLCAVLHFLVGEEFSNIPLFGVSFIGIISGIIVGVVTVLIAARSPAKHAAKVSPVTAVSGNAENTSNMHHAINIRFSKIETVLGIHHAVSVKKNLLLMTGSFALSIILFLSFSVFIDFVGYIMPQSSNTSDINICSNDSSNSVDSVLLDKISNMEGVKHVFGRRSYLDVQAKVNKDNITSKKIDIISYDEYDLDCLTKDKQLKKGSDISKVYGDSSYVLAICDKDSTLEIGDKIQVGNKKLKIAGMLKYNPFSEDGSTNGTITLITSGKTFTHITGISDYSLIMIQTTKNITDKNVEAIHNAVGDKYTFSDKRDQRTTSTYMAFQLFVYGFLSIITLVTVLNIMNSISMSVSARIKQYGAMRAVGMDERQIIKMIAAEAFTYAVSGCTVGCVVGLLISKLLYDNLITTHFSYATWHLPVIPLMIILAFVLVAAIAAVYVPSKRIRNMAIIDTINEL</sequence>
<comment type="subcellular location">
    <subcellularLocation>
        <location evidence="1">Cell membrane</location>
        <topology evidence="1">Multi-pass membrane protein</topology>
    </subcellularLocation>
</comment>
<keyword evidence="5 7" id="KW-0472">Membrane</keyword>
<evidence type="ECO:0000256" key="4">
    <source>
        <dbReference type="ARBA" id="ARBA00022989"/>
    </source>
</evidence>
<dbReference type="PANTHER" id="PTHR30572">
    <property type="entry name" value="MEMBRANE COMPONENT OF TRANSPORTER-RELATED"/>
    <property type="match status" value="1"/>
</dbReference>
<dbReference type="PANTHER" id="PTHR30572:SF4">
    <property type="entry name" value="ABC TRANSPORTER PERMEASE YTRF"/>
    <property type="match status" value="1"/>
</dbReference>
<proteinExistence type="inferred from homology"/>
<evidence type="ECO:0000256" key="2">
    <source>
        <dbReference type="ARBA" id="ARBA00022475"/>
    </source>
</evidence>
<dbReference type="Pfam" id="PF02687">
    <property type="entry name" value="FtsX"/>
    <property type="match status" value="2"/>
</dbReference>
<dbReference type="EMBL" id="SXDP01000006">
    <property type="protein sequence ID" value="NEZ47280.1"/>
    <property type="molecule type" value="Genomic_DNA"/>
</dbReference>
<comment type="caution">
    <text evidence="9">The sequence shown here is derived from an EMBL/GenBank/DDBJ whole genome shotgun (WGS) entry which is preliminary data.</text>
</comment>
<evidence type="ECO:0000256" key="3">
    <source>
        <dbReference type="ARBA" id="ARBA00022692"/>
    </source>
</evidence>
<keyword evidence="2" id="KW-1003">Cell membrane</keyword>
<evidence type="ECO:0000259" key="8">
    <source>
        <dbReference type="Pfam" id="PF02687"/>
    </source>
</evidence>
<dbReference type="AlphaFoldDB" id="A0A6M0RC63"/>
<reference evidence="9 10" key="1">
    <citation type="submission" date="2019-04" db="EMBL/GenBank/DDBJ databases">
        <title>Genome sequencing of Clostridium botulinum Groups I-IV and Clostridium butyricum.</title>
        <authorList>
            <person name="Brunt J."/>
            <person name="Van Vliet A.H.M."/>
            <person name="Stringer S.C."/>
            <person name="Carter A.T."/>
            <person name="Peck M.W."/>
        </authorList>
    </citation>
    <scope>NUCLEOTIDE SEQUENCE [LARGE SCALE GENOMIC DNA]</scope>
    <source>
        <strain evidence="9 10">IFR 18/094</strain>
    </source>
</reference>
<evidence type="ECO:0000256" key="1">
    <source>
        <dbReference type="ARBA" id="ARBA00004651"/>
    </source>
</evidence>
<feature type="transmembrane region" description="Helical" evidence="7">
    <location>
        <begin position="469"/>
        <end position="491"/>
    </location>
</feature>
<keyword evidence="10" id="KW-1185">Reference proteome</keyword>
<evidence type="ECO:0000256" key="6">
    <source>
        <dbReference type="ARBA" id="ARBA00038076"/>
    </source>
</evidence>
<keyword evidence="4 7" id="KW-1133">Transmembrane helix</keyword>
<protein>
    <submittedName>
        <fullName evidence="9">ABC transporter permease</fullName>
    </submittedName>
</protein>
<dbReference type="GO" id="GO:0022857">
    <property type="term" value="F:transmembrane transporter activity"/>
    <property type="evidence" value="ECO:0007669"/>
    <property type="project" value="TreeGrafter"/>
</dbReference>
<evidence type="ECO:0000313" key="9">
    <source>
        <dbReference type="EMBL" id="NEZ47280.1"/>
    </source>
</evidence>